<dbReference type="RefSeq" id="WP_068375999.1">
    <property type="nucleotide sequence ID" value="NZ_LSNE01000005.1"/>
</dbReference>
<reference evidence="2" key="1">
    <citation type="submission" date="2016-02" db="EMBL/GenBank/DDBJ databases">
        <authorList>
            <person name="Schultz-Johansen M."/>
            <person name="Glaring M.A."/>
            <person name="Bech P.K."/>
            <person name="Stougaard P."/>
        </authorList>
    </citation>
    <scope>NUCLEOTIDE SEQUENCE [LARGE SCALE GENOMIC DNA]</scope>
    <source>
        <strain evidence="2">S66</strain>
    </source>
</reference>
<proteinExistence type="predicted"/>
<evidence type="ECO:0000313" key="2">
    <source>
        <dbReference type="Proteomes" id="UP000070299"/>
    </source>
</evidence>
<evidence type="ECO:0000313" key="1">
    <source>
        <dbReference type="EMBL" id="KXI29024.1"/>
    </source>
</evidence>
<name>A0A136A1C6_9ALTE</name>
<keyword evidence="2" id="KW-1185">Reference proteome</keyword>
<dbReference type="AlphaFoldDB" id="A0A136A1C6"/>
<accession>A0A136A1C6</accession>
<dbReference type="Proteomes" id="UP000070299">
    <property type="component" value="Unassembled WGS sequence"/>
</dbReference>
<dbReference type="EMBL" id="LSNE01000005">
    <property type="protein sequence ID" value="KXI29024.1"/>
    <property type="molecule type" value="Genomic_DNA"/>
</dbReference>
<gene>
    <name evidence="1" type="ORF">AX660_12710</name>
</gene>
<sequence length="181" mass="20957">MPSCELHNSAKSDDDEYLRFVLTTTIFENAYKNKLFETKVIRAIDRKPHVYTEFISNLEPIIVRDVNGNFSETAAYKVDLNRFNSAIHHIACGIYFFHTSRKWFRKSVIINNAMMNFSEQAIEINGKNQKLCNEISSKFNTIEALGDNPEIFQYKIQSNNNDQHAIFMIFYGAIEITAVLL</sequence>
<protein>
    <submittedName>
        <fullName evidence="1">Uncharacterized protein</fullName>
    </submittedName>
</protein>
<comment type="caution">
    <text evidence="1">The sequence shown here is derived from an EMBL/GenBank/DDBJ whole genome shotgun (WGS) entry which is preliminary data.</text>
</comment>
<dbReference type="OrthoDB" id="2081179at2"/>
<organism evidence="1 2">
    <name type="scientific">Paraglaciecola hydrolytica</name>
    <dbReference type="NCBI Taxonomy" id="1799789"/>
    <lineage>
        <taxon>Bacteria</taxon>
        <taxon>Pseudomonadati</taxon>
        <taxon>Pseudomonadota</taxon>
        <taxon>Gammaproteobacteria</taxon>
        <taxon>Alteromonadales</taxon>
        <taxon>Alteromonadaceae</taxon>
        <taxon>Paraglaciecola</taxon>
    </lineage>
</organism>